<evidence type="ECO:0000256" key="4">
    <source>
        <dbReference type="ARBA" id="ARBA00022448"/>
    </source>
</evidence>
<evidence type="ECO:0000256" key="22">
    <source>
        <dbReference type="ARBA" id="ARBA00047912"/>
    </source>
</evidence>
<evidence type="ECO:0000256" key="20">
    <source>
        <dbReference type="ARBA" id="ARBA00034214"/>
    </source>
</evidence>
<evidence type="ECO:0000256" key="15">
    <source>
        <dbReference type="ARBA" id="ARBA00023054"/>
    </source>
</evidence>
<feature type="coiled-coil region" evidence="24">
    <location>
        <begin position="539"/>
        <end position="597"/>
    </location>
</feature>
<dbReference type="Ensembl" id="ENSCMMT00000008730.1">
    <property type="protein sequence ID" value="ENSCMMP00000007924.1"/>
    <property type="gene ID" value="ENSCMMG00000005027.1"/>
</dbReference>
<feature type="domain" description="Letm1 RBD" evidence="27">
    <location>
        <begin position="241"/>
        <end position="524"/>
    </location>
</feature>
<evidence type="ECO:0000256" key="10">
    <source>
        <dbReference type="ARBA" id="ARBA00022792"/>
    </source>
</evidence>
<evidence type="ECO:0000256" key="7">
    <source>
        <dbReference type="ARBA" id="ARBA00022568"/>
    </source>
</evidence>
<feature type="transmembrane region" description="Helical" evidence="25">
    <location>
        <begin position="195"/>
        <end position="218"/>
    </location>
</feature>
<organism evidence="28 29">
    <name type="scientific">Cairina moschata</name>
    <name type="common">Muscovy duck</name>
    <dbReference type="NCBI Taxonomy" id="8855"/>
    <lineage>
        <taxon>Eukaryota</taxon>
        <taxon>Metazoa</taxon>
        <taxon>Chordata</taxon>
        <taxon>Craniata</taxon>
        <taxon>Vertebrata</taxon>
        <taxon>Euteleostomi</taxon>
        <taxon>Archelosauria</taxon>
        <taxon>Archosauria</taxon>
        <taxon>Dinosauria</taxon>
        <taxon>Saurischia</taxon>
        <taxon>Theropoda</taxon>
        <taxon>Coelurosauria</taxon>
        <taxon>Aves</taxon>
        <taxon>Neognathae</taxon>
        <taxon>Galloanserae</taxon>
        <taxon>Anseriformes</taxon>
        <taxon>Anatidae</taxon>
        <taxon>Anatinae</taxon>
        <taxon>Cairina</taxon>
    </lineage>
</organism>
<dbReference type="GO" id="GO:0051560">
    <property type="term" value="P:mitochondrial calcium ion homeostasis"/>
    <property type="evidence" value="ECO:0007669"/>
    <property type="project" value="UniProtKB-ARBA"/>
</dbReference>
<keyword evidence="11" id="KW-0106">Calcium</keyword>
<keyword evidence="6" id="KW-0633">Potassium transport</keyword>
<dbReference type="PROSITE" id="PS50222">
    <property type="entry name" value="EF_HAND_2"/>
    <property type="match status" value="1"/>
</dbReference>
<evidence type="ECO:0000256" key="12">
    <source>
        <dbReference type="ARBA" id="ARBA00022946"/>
    </source>
</evidence>
<dbReference type="Pfam" id="PF26561">
    <property type="entry name" value="LETM1_C"/>
    <property type="match status" value="1"/>
</dbReference>
<evidence type="ECO:0000313" key="28">
    <source>
        <dbReference type="Ensembl" id="ENSCMMP00000007924.1"/>
    </source>
</evidence>
<keyword evidence="8 25" id="KW-0812">Transmembrane</keyword>
<dbReference type="GO" id="GO:0006813">
    <property type="term" value="P:potassium ion transport"/>
    <property type="evidence" value="ECO:0007669"/>
    <property type="project" value="UniProtKB-KW"/>
</dbReference>
<protein>
    <recommendedName>
        <fullName evidence="3">Mitochondrial proton/calcium exchanger protein</fullName>
    </recommendedName>
    <alternativeName>
        <fullName evidence="21">Electroneutral mitochondrial K(+)/H(+)exchanger</fullName>
    </alternativeName>
    <alternativeName>
        <fullName evidence="19">Leucine zipper-EF-hand-containing transmembrane protein 1</fullName>
    </alternativeName>
</protein>
<accession>A0A8C3BQD3</accession>
<dbReference type="InterPro" id="IPR033122">
    <property type="entry name" value="LETM1-like_RBD"/>
</dbReference>
<keyword evidence="17 23" id="KW-0496">Mitochondrion</keyword>
<keyword evidence="7" id="KW-0109">Calcium transport</keyword>
<keyword evidence="29" id="KW-1185">Reference proteome</keyword>
<dbReference type="InterPro" id="IPR002048">
    <property type="entry name" value="EF_hand_dom"/>
</dbReference>
<reference evidence="28" key="2">
    <citation type="submission" date="2025-08" db="UniProtKB">
        <authorList>
            <consortium name="Ensembl"/>
        </authorList>
    </citation>
    <scope>IDENTIFICATION</scope>
</reference>
<evidence type="ECO:0000259" key="27">
    <source>
        <dbReference type="PROSITE" id="PS51758"/>
    </source>
</evidence>
<dbReference type="FunFam" id="1.10.238.10:FF:000290">
    <property type="entry name" value="LETM1 and EF-hand domain-containing protein 1, mitochondrial"/>
    <property type="match status" value="1"/>
</dbReference>
<dbReference type="SUPFAM" id="SSF47473">
    <property type="entry name" value="EF-hand"/>
    <property type="match status" value="1"/>
</dbReference>
<evidence type="ECO:0000313" key="29">
    <source>
        <dbReference type="Proteomes" id="UP000694556"/>
    </source>
</evidence>
<dbReference type="GO" id="GO:0005743">
    <property type="term" value="C:mitochondrial inner membrane"/>
    <property type="evidence" value="ECO:0007669"/>
    <property type="project" value="UniProtKB-SubCell"/>
</dbReference>
<comment type="catalytic activity">
    <reaction evidence="20">
        <text>Ca(2+)(in) + 2 H(+)(out) = Ca(2+)(out) + 2 H(+)(in)</text>
        <dbReference type="Rhea" id="RHEA:72199"/>
        <dbReference type="ChEBI" id="CHEBI:15378"/>
        <dbReference type="ChEBI" id="CHEBI:29108"/>
    </reaction>
</comment>
<keyword evidence="9" id="KW-0479">Metal-binding</keyword>
<evidence type="ECO:0000256" key="11">
    <source>
        <dbReference type="ARBA" id="ARBA00022837"/>
    </source>
</evidence>
<keyword evidence="16" id="KW-0406">Ion transport</keyword>
<keyword evidence="15 24" id="KW-0175">Coiled coil</keyword>
<evidence type="ECO:0000256" key="16">
    <source>
        <dbReference type="ARBA" id="ARBA00023065"/>
    </source>
</evidence>
<reference evidence="28" key="1">
    <citation type="submission" date="2018-09" db="EMBL/GenBank/DDBJ databases">
        <title>Common duck and Muscovy duck high density SNP chip.</title>
        <authorList>
            <person name="Vignal A."/>
            <person name="Thebault N."/>
            <person name="Warren W.C."/>
        </authorList>
    </citation>
    <scope>NUCLEOTIDE SEQUENCE [LARGE SCALE GENOMIC DNA]</scope>
</reference>
<dbReference type="GO" id="GO:0005509">
    <property type="term" value="F:calcium ion binding"/>
    <property type="evidence" value="ECO:0007669"/>
    <property type="project" value="InterPro"/>
</dbReference>
<dbReference type="PROSITE" id="PS51758">
    <property type="entry name" value="LETM1_RBD"/>
    <property type="match status" value="1"/>
</dbReference>
<evidence type="ECO:0000256" key="24">
    <source>
        <dbReference type="SAM" id="Coils"/>
    </source>
</evidence>
<sequence>MQVPYPGTVSWCKVLCNLGDRACLSCTSLRLTNKMTVHFKYCTSVSPVYAYSKKDHYCCWTRGSDRTYFTLMSSSGSWMPLAAIGVLGPRCLPVRWWHSSRSLQDDSIVEKSLKSLKDKNKKLEEGGPVYSPTEVEVVKKSIGQRIVDELKHYYHGFRLLWIDTKIAARMLWRILHGNTLSRRERRQFLRICADLFRLVPFLVFLVVPFMEFLLPVALKLFPNMLPSTFETKSKKEERLKKQLRVKLELAKFLQDTIEEMALKNKAAKGNVTKDFSTFFQKIRETGERPSNEEILRFSKLFEDELTLDNLTRPQLVALCKLLELQSIGTNNFLRFQLTMRLRSIKADDKLIAEEGVDTLTVKELQAACRARGMRALGVTEERLKEQLKQWLDLHLNQEIPTSLLILSRAMYLPDTLSPADQLKTTLQTLPESVAKEAQVKVAEVEGEKIDNKARLEATLQEEEAIRKENEEKELERMSEAAEKAKETLQVKEVDSAADLEPADLQVKSQMAMDGEQELARADKETLKDTAPVLEGIKGEEITKEEIDMLSDACNKLQEQKKSLTKEKEELEELKGDIQEYNEDLQEIKELSKTGQEEVVEESKASKRLTKRVNRMIGQIDKIINELETNQKTVDVKVDDGASPPAGENLISIAELINAMKQIQKIPEEKLTRIAEALDENKDGKIDIDNVVKVVELIDKEDIDIGTSQVAEIMALLQKEEKLEEKEKAKEKHDKEAAEIKN</sequence>
<evidence type="ECO:0000256" key="19">
    <source>
        <dbReference type="ARBA" id="ARBA00031360"/>
    </source>
</evidence>
<dbReference type="GO" id="GO:0099093">
    <property type="term" value="P:calcium export from the mitochondrion"/>
    <property type="evidence" value="ECO:0007669"/>
    <property type="project" value="UniProtKB-ARBA"/>
</dbReference>
<evidence type="ECO:0000256" key="8">
    <source>
        <dbReference type="ARBA" id="ARBA00022692"/>
    </source>
</evidence>
<evidence type="ECO:0000256" key="14">
    <source>
        <dbReference type="ARBA" id="ARBA00022989"/>
    </source>
</evidence>
<keyword evidence="18 25" id="KW-0472">Membrane</keyword>
<evidence type="ECO:0000256" key="17">
    <source>
        <dbReference type="ARBA" id="ARBA00023128"/>
    </source>
</evidence>
<dbReference type="GO" id="GO:0043022">
    <property type="term" value="F:ribosome binding"/>
    <property type="evidence" value="ECO:0007669"/>
    <property type="project" value="InterPro"/>
</dbReference>
<comment type="subcellular location">
    <subcellularLocation>
        <location evidence="1">Mitochondrion inner membrane</location>
        <topology evidence="1">Single-pass membrane protein</topology>
    </subcellularLocation>
</comment>
<evidence type="ECO:0000256" key="18">
    <source>
        <dbReference type="ARBA" id="ARBA00023136"/>
    </source>
</evidence>
<evidence type="ECO:0000259" key="26">
    <source>
        <dbReference type="PROSITE" id="PS50222"/>
    </source>
</evidence>
<evidence type="ECO:0000256" key="5">
    <source>
        <dbReference type="ARBA" id="ARBA00022449"/>
    </source>
</evidence>
<dbReference type="InterPro" id="IPR044202">
    <property type="entry name" value="LETM1/MDM38-like"/>
</dbReference>
<evidence type="ECO:0000256" key="2">
    <source>
        <dbReference type="ARBA" id="ARBA00009584"/>
    </source>
</evidence>
<comment type="similarity">
    <text evidence="2">Belongs to the LETM1 family.</text>
</comment>
<dbReference type="AlphaFoldDB" id="A0A8C3BQD3"/>
<dbReference type="PANTHER" id="PTHR14009:SF8">
    <property type="entry name" value="MITOCHONDRIAL PROTON_CALCIUM EXCHANGER PROTEIN"/>
    <property type="match status" value="1"/>
</dbReference>
<keyword evidence="13" id="KW-0630">Potassium</keyword>
<keyword evidence="4" id="KW-0813">Transport</keyword>
<dbReference type="PANTHER" id="PTHR14009">
    <property type="entry name" value="LEUCINE ZIPPER-EF-HAND CONTAINING TRANSMEMBRANE PROTEIN"/>
    <property type="match status" value="1"/>
</dbReference>
<evidence type="ECO:0000256" key="1">
    <source>
        <dbReference type="ARBA" id="ARBA00004434"/>
    </source>
</evidence>
<evidence type="ECO:0000256" key="23">
    <source>
        <dbReference type="PROSITE-ProRule" id="PRU01094"/>
    </source>
</evidence>
<dbReference type="GO" id="GO:0015369">
    <property type="term" value="F:calcium:proton antiporter activity"/>
    <property type="evidence" value="ECO:0007669"/>
    <property type="project" value="UniProtKB-ARBA"/>
</dbReference>
<dbReference type="Gene3D" id="1.10.238.10">
    <property type="entry name" value="EF-hand"/>
    <property type="match status" value="1"/>
</dbReference>
<dbReference type="Proteomes" id="UP000694556">
    <property type="component" value="Chromosome 4"/>
</dbReference>
<comment type="catalytic activity">
    <reaction evidence="22">
        <text>K(+)(in) + H(+)(out) = K(+)(out) + H(+)(in)</text>
        <dbReference type="Rhea" id="RHEA:29467"/>
        <dbReference type="ChEBI" id="CHEBI:15378"/>
        <dbReference type="ChEBI" id="CHEBI:29103"/>
    </reaction>
</comment>
<keyword evidence="14 25" id="KW-1133">Transmembrane helix</keyword>
<keyword evidence="12" id="KW-0809">Transit peptide</keyword>
<evidence type="ECO:0000256" key="21">
    <source>
        <dbReference type="ARBA" id="ARBA00035046"/>
    </source>
</evidence>
<keyword evidence="5" id="KW-0050">Antiport</keyword>
<dbReference type="InterPro" id="IPR059005">
    <property type="entry name" value="LETM1_C"/>
</dbReference>
<evidence type="ECO:0000256" key="6">
    <source>
        <dbReference type="ARBA" id="ARBA00022538"/>
    </source>
</evidence>
<dbReference type="InterPro" id="IPR011992">
    <property type="entry name" value="EF-hand-dom_pair"/>
</dbReference>
<dbReference type="Pfam" id="PF07766">
    <property type="entry name" value="LETM1_RBD"/>
    <property type="match status" value="1"/>
</dbReference>
<proteinExistence type="inferred from homology"/>
<feature type="domain" description="EF-hand" evidence="26">
    <location>
        <begin position="665"/>
        <end position="700"/>
    </location>
</feature>
<name>A0A8C3BQD3_CAIMO</name>
<keyword evidence="10" id="KW-0999">Mitochondrion inner membrane</keyword>
<evidence type="ECO:0000256" key="9">
    <source>
        <dbReference type="ARBA" id="ARBA00022723"/>
    </source>
</evidence>
<evidence type="ECO:0000256" key="13">
    <source>
        <dbReference type="ARBA" id="ARBA00022958"/>
    </source>
</evidence>
<evidence type="ECO:0000256" key="25">
    <source>
        <dbReference type="SAM" id="Phobius"/>
    </source>
</evidence>
<evidence type="ECO:0000256" key="3">
    <source>
        <dbReference type="ARBA" id="ARBA00020557"/>
    </source>
</evidence>
<feature type="coiled-coil region" evidence="24">
    <location>
        <begin position="452"/>
        <end position="494"/>
    </location>
</feature>
<reference evidence="28" key="3">
    <citation type="submission" date="2025-09" db="UniProtKB">
        <authorList>
            <consortium name="Ensembl"/>
        </authorList>
    </citation>
    <scope>IDENTIFICATION</scope>
</reference>